<organism evidence="2 3">
    <name type="scientific">Ceratopteris richardii</name>
    <name type="common">Triangle waterfern</name>
    <dbReference type="NCBI Taxonomy" id="49495"/>
    <lineage>
        <taxon>Eukaryota</taxon>
        <taxon>Viridiplantae</taxon>
        <taxon>Streptophyta</taxon>
        <taxon>Embryophyta</taxon>
        <taxon>Tracheophyta</taxon>
        <taxon>Polypodiopsida</taxon>
        <taxon>Polypodiidae</taxon>
        <taxon>Polypodiales</taxon>
        <taxon>Pteridineae</taxon>
        <taxon>Pteridaceae</taxon>
        <taxon>Parkerioideae</taxon>
        <taxon>Ceratopteris</taxon>
    </lineage>
</organism>
<dbReference type="PROSITE" id="PS50181">
    <property type="entry name" value="FBOX"/>
    <property type="match status" value="1"/>
</dbReference>
<dbReference type="InterPro" id="IPR001810">
    <property type="entry name" value="F-box_dom"/>
</dbReference>
<comment type="caution">
    <text evidence="2">The sequence shown here is derived from an EMBL/GenBank/DDBJ whole genome shotgun (WGS) entry which is preliminary data.</text>
</comment>
<accession>A0A8T2S544</accession>
<reference evidence="2" key="1">
    <citation type="submission" date="2021-08" db="EMBL/GenBank/DDBJ databases">
        <title>WGS assembly of Ceratopteris richardii.</title>
        <authorList>
            <person name="Marchant D.B."/>
            <person name="Chen G."/>
            <person name="Jenkins J."/>
            <person name="Shu S."/>
            <person name="Leebens-Mack J."/>
            <person name="Grimwood J."/>
            <person name="Schmutz J."/>
            <person name="Soltis P."/>
            <person name="Soltis D."/>
            <person name="Chen Z.-H."/>
        </authorList>
    </citation>
    <scope>NUCLEOTIDE SEQUENCE</scope>
    <source>
        <strain evidence="2">Whitten #5841</strain>
        <tissue evidence="2">Leaf</tissue>
    </source>
</reference>
<dbReference type="SUPFAM" id="SSF81383">
    <property type="entry name" value="F-box domain"/>
    <property type="match status" value="1"/>
</dbReference>
<feature type="domain" description="F-box" evidence="1">
    <location>
        <begin position="53"/>
        <end position="99"/>
    </location>
</feature>
<name>A0A8T2S544_CERRI</name>
<dbReference type="AlphaFoldDB" id="A0A8T2S544"/>
<dbReference type="InterPro" id="IPR036047">
    <property type="entry name" value="F-box-like_dom_sf"/>
</dbReference>
<dbReference type="EMBL" id="CM035427">
    <property type="protein sequence ID" value="KAH7307262.1"/>
    <property type="molecule type" value="Genomic_DNA"/>
</dbReference>
<dbReference type="Gene3D" id="1.20.1280.50">
    <property type="match status" value="1"/>
</dbReference>
<proteinExistence type="predicted"/>
<keyword evidence="3" id="KW-1185">Reference proteome</keyword>
<dbReference type="PANTHER" id="PTHR48155">
    <property type="entry name" value="OS09G0497600 PROTEIN"/>
    <property type="match status" value="1"/>
</dbReference>
<dbReference type="Proteomes" id="UP000825935">
    <property type="component" value="Chromosome 22"/>
</dbReference>
<gene>
    <name evidence="2" type="ORF">KP509_22G051800</name>
</gene>
<evidence type="ECO:0000259" key="1">
    <source>
        <dbReference type="PROSITE" id="PS50181"/>
    </source>
</evidence>
<evidence type="ECO:0000313" key="3">
    <source>
        <dbReference type="Proteomes" id="UP000825935"/>
    </source>
</evidence>
<evidence type="ECO:0000313" key="2">
    <source>
        <dbReference type="EMBL" id="KAH7307262.1"/>
    </source>
</evidence>
<protein>
    <recommendedName>
        <fullName evidence="1">F-box domain-containing protein</fullName>
    </recommendedName>
</protein>
<dbReference type="PANTHER" id="PTHR48155:SF1">
    <property type="entry name" value="F-BOX DOMAIN-CONTAINING PROTEIN"/>
    <property type="match status" value="1"/>
</dbReference>
<dbReference type="OMA" id="ACAKYKF"/>
<dbReference type="OrthoDB" id="1647530at2759"/>
<sequence>MEGHIFTSCTGKPLALLDAQYGKDSISCNTNTSEALVSTCSLSEDRGTGSVEIDPLEILPDHLIVEVITRLPVKSWVSAACVRKRWAGVFKTEMLWQTALKKRWPSTGSIKRWPGPIGRGPAKRRYIALHLSKSLFSFEDEDGEIYELAGHIYLYLKEQLQMSTSLSYGLLHGTVIDQFLACGKKGNAAYELASQIWLAVINNLEENEHTFQLLLQIVEEWEIFLPYPYSKSHAVQWRLFERLFTDFRDCLSPLDYYSVLTRAKHRFEFVPATWLGY</sequence>
<dbReference type="Pfam" id="PF12937">
    <property type="entry name" value="F-box-like"/>
    <property type="match status" value="1"/>
</dbReference>